<dbReference type="InterPro" id="IPR014044">
    <property type="entry name" value="CAP_dom"/>
</dbReference>
<dbReference type="SUPFAM" id="SSF55797">
    <property type="entry name" value="PR-1-like"/>
    <property type="match status" value="1"/>
</dbReference>
<keyword evidence="3" id="KW-1185">Reference proteome</keyword>
<dbReference type="PANTHER" id="PTHR31157">
    <property type="entry name" value="SCP DOMAIN-CONTAINING PROTEIN"/>
    <property type="match status" value="1"/>
</dbReference>
<proteinExistence type="predicted"/>
<accession>A0ABQ5JLG3</accession>
<sequence length="357" mass="40918">MIKKMIQKQFIFKCDIHFHGRFILIVAVSLWFAIGNVGSSVQAAKVAGYTQAQAQQIKQWQHRYNQLSQRAYSDHDIYQQRPRFSPKLKAGQLRASYQRELLDYVNFYRALVGLPSIRYGLNANNQAQLAAADMAAADGFSHGLIKQRRPKLVTKNQWAVGQQVTETSNIGQMVMSERIDQTMGNYLRDNFNVEGNNTGHRAWLLSPVVHTIGIGIAHRPKSTFGYSNIYFADQSQRAITPNRNQVINYPSAGVFPRAMLVSQQHDHPIYWSSNFTLDAATSGRVRVEIRDDTTHQRQWAHNVHVNRSQHYGQFAMIVTYRPPFMVINGHQYTVSITGLTHHPHGYRYRFSPFNLNN</sequence>
<evidence type="ECO:0000259" key="1">
    <source>
        <dbReference type="Pfam" id="PF00188"/>
    </source>
</evidence>
<dbReference type="GO" id="GO:0006508">
    <property type="term" value="P:proteolysis"/>
    <property type="evidence" value="ECO:0007669"/>
    <property type="project" value="UniProtKB-KW"/>
</dbReference>
<comment type="caution">
    <text evidence="2">The sequence shown here is derived from an EMBL/GenBank/DDBJ whole genome shotgun (WGS) entry which is preliminary data.</text>
</comment>
<feature type="domain" description="SCP" evidence="1">
    <location>
        <begin position="102"/>
        <end position="224"/>
    </location>
</feature>
<evidence type="ECO:0000313" key="2">
    <source>
        <dbReference type="EMBL" id="GKT04990.1"/>
    </source>
</evidence>
<reference evidence="2 3" key="1">
    <citation type="submission" date="2022-03" db="EMBL/GenBank/DDBJ databases">
        <title>Draft genome sequence of Furfurilactobacillus curtus JCM 31185.</title>
        <authorList>
            <person name="Suzuki S."/>
            <person name="Endo A."/>
            <person name="Kajikawa A."/>
        </authorList>
    </citation>
    <scope>NUCLEOTIDE SEQUENCE [LARGE SCALE GENOMIC DNA]</scope>
    <source>
        <strain evidence="2 3">JCM 31185</strain>
    </source>
</reference>
<evidence type="ECO:0000313" key="3">
    <source>
        <dbReference type="Proteomes" id="UP001628078"/>
    </source>
</evidence>
<name>A0ABQ5JLG3_9LACO</name>
<dbReference type="PANTHER" id="PTHR31157:SF1">
    <property type="entry name" value="SCP DOMAIN-CONTAINING PROTEIN"/>
    <property type="match status" value="1"/>
</dbReference>
<dbReference type="InterPro" id="IPR035940">
    <property type="entry name" value="CAP_sf"/>
</dbReference>
<dbReference type="EMBL" id="BQXO01000001">
    <property type="protein sequence ID" value="GKT04990.1"/>
    <property type="molecule type" value="Genomic_DNA"/>
</dbReference>
<dbReference type="GO" id="GO:0008233">
    <property type="term" value="F:peptidase activity"/>
    <property type="evidence" value="ECO:0007669"/>
    <property type="project" value="UniProtKB-KW"/>
</dbReference>
<keyword evidence="2" id="KW-0378">Hydrolase</keyword>
<organism evidence="2 3">
    <name type="scientific">Furfurilactobacillus curtus</name>
    <dbReference type="NCBI Taxonomy" id="1746200"/>
    <lineage>
        <taxon>Bacteria</taxon>
        <taxon>Bacillati</taxon>
        <taxon>Bacillota</taxon>
        <taxon>Bacilli</taxon>
        <taxon>Lactobacillales</taxon>
        <taxon>Lactobacillaceae</taxon>
        <taxon>Furfurilactobacillus</taxon>
    </lineage>
</organism>
<dbReference type="Gene3D" id="3.40.33.10">
    <property type="entry name" value="CAP"/>
    <property type="match status" value="1"/>
</dbReference>
<keyword evidence="2" id="KW-0645">Protease</keyword>
<dbReference type="Proteomes" id="UP001628078">
    <property type="component" value="Unassembled WGS sequence"/>
</dbReference>
<dbReference type="Pfam" id="PF00188">
    <property type="entry name" value="CAP"/>
    <property type="match status" value="1"/>
</dbReference>
<gene>
    <name evidence="2" type="ORF">JCM31185_02790</name>
</gene>
<protein>
    <submittedName>
        <fullName evidence="2">Serine protease</fullName>
    </submittedName>
</protein>